<evidence type="ECO:0000256" key="1">
    <source>
        <dbReference type="SAM" id="SignalP"/>
    </source>
</evidence>
<feature type="signal peptide" evidence="1">
    <location>
        <begin position="1"/>
        <end position="28"/>
    </location>
</feature>
<dbReference type="GeneID" id="9802850"/>
<dbReference type="AlphaFoldDB" id="A0A6A5HA80"/>
<gene>
    <name evidence="2" type="ORF">GCK72_004617</name>
</gene>
<sequence>MRASRTSSLHWVTMHLSFCLLLFASLFGATVQKCCQYPLYIPPKMPLDYQPFTMPHKVQWNGCDQPMIMGCAINGGYSKYWFRILGNFSSIPDNIESFFPKMLLNHEKKFGSPDYIDIKCDTQTGLWYWDNPYNTWFKTRQYKEFCCNWAREVHAPGWPTKFSIPQSSPDFPESSLVSHWN</sequence>
<reference evidence="2 3" key="1">
    <citation type="submission" date="2019-12" db="EMBL/GenBank/DDBJ databases">
        <title>Chromosome-level assembly of the Caenorhabditis remanei genome.</title>
        <authorList>
            <person name="Teterina A.A."/>
            <person name="Willis J.H."/>
            <person name="Phillips P.C."/>
        </authorList>
    </citation>
    <scope>NUCLEOTIDE SEQUENCE [LARGE SCALE GENOMIC DNA]</scope>
    <source>
        <strain evidence="2 3">PX506</strain>
        <tissue evidence="2">Whole organism</tissue>
    </source>
</reference>
<dbReference type="EMBL" id="WUAV01000002">
    <property type="protein sequence ID" value="KAF1764668.1"/>
    <property type="molecule type" value="Genomic_DNA"/>
</dbReference>
<name>A0A6A5HA80_CAERE</name>
<dbReference type="RefSeq" id="XP_003104341.2">
    <property type="nucleotide sequence ID" value="XM_003104293.2"/>
</dbReference>
<accession>A0A6A5HA80</accession>
<protein>
    <submittedName>
        <fullName evidence="2">Uncharacterized protein</fullName>
    </submittedName>
</protein>
<dbReference type="CTD" id="9802850"/>
<evidence type="ECO:0000313" key="2">
    <source>
        <dbReference type="EMBL" id="KAF1764668.1"/>
    </source>
</evidence>
<keyword evidence="1" id="KW-0732">Signal</keyword>
<dbReference type="KEGG" id="crq:GCK72_004617"/>
<feature type="chain" id="PRO_5025676357" evidence="1">
    <location>
        <begin position="29"/>
        <end position="181"/>
    </location>
</feature>
<proteinExistence type="predicted"/>
<dbReference type="Proteomes" id="UP000483820">
    <property type="component" value="Chromosome II"/>
</dbReference>
<evidence type="ECO:0000313" key="3">
    <source>
        <dbReference type="Proteomes" id="UP000483820"/>
    </source>
</evidence>
<organism evidence="2 3">
    <name type="scientific">Caenorhabditis remanei</name>
    <name type="common">Caenorhabditis vulgaris</name>
    <dbReference type="NCBI Taxonomy" id="31234"/>
    <lineage>
        <taxon>Eukaryota</taxon>
        <taxon>Metazoa</taxon>
        <taxon>Ecdysozoa</taxon>
        <taxon>Nematoda</taxon>
        <taxon>Chromadorea</taxon>
        <taxon>Rhabditida</taxon>
        <taxon>Rhabditina</taxon>
        <taxon>Rhabditomorpha</taxon>
        <taxon>Rhabditoidea</taxon>
        <taxon>Rhabditidae</taxon>
        <taxon>Peloderinae</taxon>
        <taxon>Caenorhabditis</taxon>
    </lineage>
</organism>
<comment type="caution">
    <text evidence="2">The sequence shown here is derived from an EMBL/GenBank/DDBJ whole genome shotgun (WGS) entry which is preliminary data.</text>
</comment>